<protein>
    <submittedName>
        <fullName evidence="2">Uncharacterized protein</fullName>
    </submittedName>
</protein>
<accession>A0A1C4ZJA0</accession>
<feature type="region of interest" description="Disordered" evidence="1">
    <location>
        <begin position="1"/>
        <end position="24"/>
    </location>
</feature>
<evidence type="ECO:0000256" key="1">
    <source>
        <dbReference type="SAM" id="MobiDB-lite"/>
    </source>
</evidence>
<dbReference type="Proteomes" id="UP000198242">
    <property type="component" value="Chromosome I"/>
</dbReference>
<proteinExistence type="predicted"/>
<organism evidence="2 3">
    <name type="scientific">Micromonospora viridifaciens</name>
    <dbReference type="NCBI Taxonomy" id="1881"/>
    <lineage>
        <taxon>Bacteria</taxon>
        <taxon>Bacillati</taxon>
        <taxon>Actinomycetota</taxon>
        <taxon>Actinomycetes</taxon>
        <taxon>Micromonosporales</taxon>
        <taxon>Micromonosporaceae</taxon>
        <taxon>Micromonospora</taxon>
    </lineage>
</organism>
<name>A0A1C4ZJA0_MICVI</name>
<gene>
    <name evidence="2" type="ORF">GA0074695_5696</name>
</gene>
<reference evidence="3" key="1">
    <citation type="submission" date="2016-06" db="EMBL/GenBank/DDBJ databases">
        <authorList>
            <person name="Varghese N."/>
            <person name="Submissions Spin"/>
        </authorList>
    </citation>
    <scope>NUCLEOTIDE SEQUENCE [LARGE SCALE GENOMIC DNA]</scope>
    <source>
        <strain evidence="3">DSM 43909</strain>
    </source>
</reference>
<evidence type="ECO:0000313" key="3">
    <source>
        <dbReference type="Proteomes" id="UP000198242"/>
    </source>
</evidence>
<keyword evidence="3" id="KW-1185">Reference proteome</keyword>
<dbReference type="AlphaFoldDB" id="A0A1C4ZJA0"/>
<sequence>MSEMAAPTITRDVPKDAPTSRRPCRRMIPDTYRCACGRVRDRCVRASVRALWSADPVRPARPARP</sequence>
<dbReference type="EMBL" id="LT607411">
    <property type="protein sequence ID" value="SCF33137.1"/>
    <property type="molecule type" value="Genomic_DNA"/>
</dbReference>
<evidence type="ECO:0000313" key="2">
    <source>
        <dbReference type="EMBL" id="SCF33137.1"/>
    </source>
</evidence>